<organism evidence="1">
    <name type="scientific">marine sediment metagenome</name>
    <dbReference type="NCBI Taxonomy" id="412755"/>
    <lineage>
        <taxon>unclassified sequences</taxon>
        <taxon>metagenomes</taxon>
        <taxon>ecological metagenomes</taxon>
    </lineage>
</organism>
<accession>A0A0F9CVA7</accession>
<reference evidence="1" key="1">
    <citation type="journal article" date="2015" name="Nature">
        <title>Complex archaea that bridge the gap between prokaryotes and eukaryotes.</title>
        <authorList>
            <person name="Spang A."/>
            <person name="Saw J.H."/>
            <person name="Jorgensen S.L."/>
            <person name="Zaremba-Niedzwiedzka K."/>
            <person name="Martijn J."/>
            <person name="Lind A.E."/>
            <person name="van Eijk R."/>
            <person name="Schleper C."/>
            <person name="Guy L."/>
            <person name="Ettema T.J."/>
        </authorList>
    </citation>
    <scope>NUCLEOTIDE SEQUENCE</scope>
</reference>
<gene>
    <name evidence="1" type="ORF">LCGC14_2277210</name>
</gene>
<protein>
    <submittedName>
        <fullName evidence="1">Uncharacterized protein</fullName>
    </submittedName>
</protein>
<comment type="caution">
    <text evidence="1">The sequence shown here is derived from an EMBL/GenBank/DDBJ whole genome shotgun (WGS) entry which is preliminary data.</text>
</comment>
<dbReference type="EMBL" id="LAZR01031609">
    <property type="protein sequence ID" value="KKL53263.1"/>
    <property type="molecule type" value="Genomic_DNA"/>
</dbReference>
<sequence>MVNRHVVTKQRAPSIKEMVRRTEALLEEETDPKGIKQLEGYLAYWKGRQKRRKE</sequence>
<proteinExistence type="predicted"/>
<dbReference type="AlphaFoldDB" id="A0A0F9CVA7"/>
<evidence type="ECO:0000313" key="1">
    <source>
        <dbReference type="EMBL" id="KKL53263.1"/>
    </source>
</evidence>
<name>A0A0F9CVA7_9ZZZZ</name>